<evidence type="ECO:0000313" key="6">
    <source>
        <dbReference type="EMBL" id="NEY20107.1"/>
    </source>
</evidence>
<evidence type="ECO:0000256" key="1">
    <source>
        <dbReference type="ARBA" id="ARBA00004496"/>
    </source>
</evidence>
<dbReference type="InterPro" id="IPR039315">
    <property type="entry name" value="CheW"/>
</dbReference>
<evidence type="ECO:0000256" key="3">
    <source>
        <dbReference type="ARBA" id="ARBA00022490"/>
    </source>
</evidence>
<dbReference type="GO" id="GO:0005829">
    <property type="term" value="C:cytosol"/>
    <property type="evidence" value="ECO:0007669"/>
    <property type="project" value="TreeGrafter"/>
</dbReference>
<sequence>MNILEKYLVFKVGEEEYGISIQSIISIEKIDKIRRIPQLPNYVKGIVKVRDELIPVIDLQSIMYQSPLQVDDQVRLIVLQTAALSIGLLVEEASDIIEIPEEAMKQIGLIAYQKTQYFSAIANLENRLITIIDPDILVNSLDGIKEIVEYMDQEKLESESITL</sequence>
<accession>A0A0A6VEW8</accession>
<dbReference type="Proteomes" id="UP000476934">
    <property type="component" value="Unassembled WGS sequence"/>
</dbReference>
<dbReference type="InterPro" id="IPR002545">
    <property type="entry name" value="CheW-lke_dom"/>
</dbReference>
<dbReference type="SMART" id="SM00260">
    <property type="entry name" value="CheW"/>
    <property type="match status" value="1"/>
</dbReference>
<dbReference type="Gene3D" id="2.40.50.180">
    <property type="entry name" value="CheA-289, Domain 4"/>
    <property type="match status" value="1"/>
</dbReference>
<dbReference type="Gene3D" id="2.30.30.40">
    <property type="entry name" value="SH3 Domains"/>
    <property type="match status" value="1"/>
</dbReference>
<dbReference type="AlphaFoldDB" id="A0A0A6VEW8"/>
<evidence type="ECO:0000259" key="4">
    <source>
        <dbReference type="PROSITE" id="PS50851"/>
    </source>
</evidence>
<gene>
    <name evidence="6" type="ORF">G4D61_09015</name>
    <name evidence="5" type="ORF">NG54_05850</name>
</gene>
<dbReference type="EMBL" id="JAAIWK010000012">
    <property type="protein sequence ID" value="NEY20107.1"/>
    <property type="molecule type" value="Genomic_DNA"/>
</dbReference>
<dbReference type="OrthoDB" id="9787997at2"/>
<organism evidence="5 7">
    <name type="scientific">Heyndrickxia ginsengihumi</name>
    <dbReference type="NCBI Taxonomy" id="363870"/>
    <lineage>
        <taxon>Bacteria</taxon>
        <taxon>Bacillati</taxon>
        <taxon>Bacillota</taxon>
        <taxon>Bacilli</taxon>
        <taxon>Bacillales</taxon>
        <taxon>Bacillaceae</taxon>
        <taxon>Heyndrickxia</taxon>
    </lineage>
</organism>
<comment type="subcellular location">
    <subcellularLocation>
        <location evidence="1">Cytoplasm</location>
    </subcellularLocation>
</comment>
<dbReference type="CDD" id="cd00588">
    <property type="entry name" value="CheW_like"/>
    <property type="match status" value="1"/>
</dbReference>
<evidence type="ECO:0000313" key="5">
    <source>
        <dbReference type="EMBL" id="KHD86013.1"/>
    </source>
</evidence>
<name>A0A0A6VEW8_9BACI</name>
<dbReference type="GO" id="GO:0007165">
    <property type="term" value="P:signal transduction"/>
    <property type="evidence" value="ECO:0007669"/>
    <property type="project" value="InterPro"/>
</dbReference>
<dbReference type="STRING" id="363870.NG54_05850"/>
<proteinExistence type="predicted"/>
<reference evidence="5 7" key="1">
    <citation type="submission" date="2014-10" db="EMBL/GenBank/DDBJ databases">
        <title>Draft genome of phytase producing Bacillus ginsengihumi strain M2.11.</title>
        <authorList>
            <person name="Toymentseva A."/>
            <person name="Boulygina E.A."/>
            <person name="Kazakov S.V."/>
            <person name="Kayumov I."/>
            <person name="Suleimanova A.D."/>
            <person name="Mardanova A.M."/>
            <person name="Maria S.N."/>
            <person name="Sergey M.Y."/>
            <person name="Sharipova M.R."/>
        </authorList>
    </citation>
    <scope>NUCLEOTIDE SEQUENCE [LARGE SCALE GENOMIC DNA]</scope>
    <source>
        <strain evidence="5 7">M2.11</strain>
    </source>
</reference>
<comment type="caution">
    <text evidence="5">The sequence shown here is derived from an EMBL/GenBank/DDBJ whole genome shotgun (WGS) entry which is preliminary data.</text>
</comment>
<dbReference type="GO" id="GO:0006935">
    <property type="term" value="P:chemotaxis"/>
    <property type="evidence" value="ECO:0007669"/>
    <property type="project" value="InterPro"/>
</dbReference>
<evidence type="ECO:0000313" key="7">
    <source>
        <dbReference type="Proteomes" id="UP000030588"/>
    </source>
</evidence>
<dbReference type="InterPro" id="IPR036061">
    <property type="entry name" value="CheW-like_dom_sf"/>
</dbReference>
<evidence type="ECO:0000256" key="2">
    <source>
        <dbReference type="ARBA" id="ARBA00021483"/>
    </source>
</evidence>
<dbReference type="PROSITE" id="PS50851">
    <property type="entry name" value="CHEW"/>
    <property type="match status" value="1"/>
</dbReference>
<feature type="domain" description="CheW-like" evidence="4">
    <location>
        <begin position="4"/>
        <end position="143"/>
    </location>
</feature>
<reference evidence="6 8" key="3">
    <citation type="submission" date="2020-03" db="EMBL/GenBank/DDBJ databases">
        <title>Bacillus aquiflavi sp. nov., isolated from yellow water of strong flavor Chinese baijiu in Yibin region of China.</title>
        <authorList>
            <person name="Xie J."/>
        </authorList>
    </citation>
    <scope>NUCLEOTIDE SEQUENCE [LARGE SCALE GENOMIC DNA]</scope>
    <source>
        <strain evidence="6 8">Gsoil 114</strain>
    </source>
</reference>
<dbReference type="RefSeq" id="WP_025726815.1">
    <property type="nucleotide sequence ID" value="NZ_JAAIWK010000012.1"/>
</dbReference>
<reference evidence="6" key="2">
    <citation type="submission" date="2020-02" db="EMBL/GenBank/DDBJ databases">
        <authorList>
            <person name="Feng H."/>
        </authorList>
    </citation>
    <scope>NUCLEOTIDE SEQUENCE [LARGE SCALE GENOMIC DNA]</scope>
    <source>
        <strain evidence="6">Gsoil 114</strain>
    </source>
</reference>
<dbReference type="EMBL" id="JRUN01000012">
    <property type="protein sequence ID" value="KHD86013.1"/>
    <property type="molecule type" value="Genomic_DNA"/>
</dbReference>
<dbReference type="SUPFAM" id="SSF50341">
    <property type="entry name" value="CheW-like"/>
    <property type="match status" value="1"/>
</dbReference>
<protein>
    <recommendedName>
        <fullName evidence="2">Chemotaxis protein CheW</fullName>
    </recommendedName>
</protein>
<evidence type="ECO:0000313" key="8">
    <source>
        <dbReference type="Proteomes" id="UP000476934"/>
    </source>
</evidence>
<dbReference type="Pfam" id="PF01584">
    <property type="entry name" value="CheW"/>
    <property type="match status" value="1"/>
</dbReference>
<dbReference type="PANTHER" id="PTHR22617">
    <property type="entry name" value="CHEMOTAXIS SENSOR HISTIDINE KINASE-RELATED"/>
    <property type="match status" value="1"/>
</dbReference>
<dbReference type="PANTHER" id="PTHR22617:SF45">
    <property type="entry name" value="CHEMOTAXIS PROTEIN CHEW"/>
    <property type="match status" value="1"/>
</dbReference>
<keyword evidence="8" id="KW-1185">Reference proteome</keyword>
<dbReference type="Proteomes" id="UP000030588">
    <property type="component" value="Unassembled WGS sequence"/>
</dbReference>
<keyword evidence="3" id="KW-0963">Cytoplasm</keyword>